<feature type="non-terminal residue" evidence="3">
    <location>
        <position position="1"/>
    </location>
</feature>
<organism evidence="3 4">
    <name type="scientific">Tothia fuscella</name>
    <dbReference type="NCBI Taxonomy" id="1048955"/>
    <lineage>
        <taxon>Eukaryota</taxon>
        <taxon>Fungi</taxon>
        <taxon>Dikarya</taxon>
        <taxon>Ascomycota</taxon>
        <taxon>Pezizomycotina</taxon>
        <taxon>Dothideomycetes</taxon>
        <taxon>Pleosporomycetidae</taxon>
        <taxon>Venturiales</taxon>
        <taxon>Cylindrosympodiaceae</taxon>
        <taxon>Tothia</taxon>
    </lineage>
</organism>
<evidence type="ECO:0000313" key="3">
    <source>
        <dbReference type="EMBL" id="KAF2436292.1"/>
    </source>
</evidence>
<accession>A0A9P4P2Y2</accession>
<dbReference type="InterPro" id="IPR021765">
    <property type="entry name" value="UstYa-like"/>
</dbReference>
<protein>
    <submittedName>
        <fullName evidence="3">Uncharacterized protein</fullName>
    </submittedName>
</protein>
<keyword evidence="4" id="KW-1185">Reference proteome</keyword>
<evidence type="ECO:0000256" key="2">
    <source>
        <dbReference type="ARBA" id="ARBA00035112"/>
    </source>
</evidence>
<reference evidence="3" key="1">
    <citation type="journal article" date="2020" name="Stud. Mycol.">
        <title>101 Dothideomycetes genomes: a test case for predicting lifestyles and emergence of pathogens.</title>
        <authorList>
            <person name="Haridas S."/>
            <person name="Albert R."/>
            <person name="Binder M."/>
            <person name="Bloem J."/>
            <person name="Labutti K."/>
            <person name="Salamov A."/>
            <person name="Andreopoulos B."/>
            <person name="Baker S."/>
            <person name="Barry K."/>
            <person name="Bills G."/>
            <person name="Bluhm B."/>
            <person name="Cannon C."/>
            <person name="Castanera R."/>
            <person name="Culley D."/>
            <person name="Daum C."/>
            <person name="Ezra D."/>
            <person name="Gonzalez J."/>
            <person name="Henrissat B."/>
            <person name="Kuo A."/>
            <person name="Liang C."/>
            <person name="Lipzen A."/>
            <person name="Lutzoni F."/>
            <person name="Magnuson J."/>
            <person name="Mondo S."/>
            <person name="Nolan M."/>
            <person name="Ohm R."/>
            <person name="Pangilinan J."/>
            <person name="Park H.-J."/>
            <person name="Ramirez L."/>
            <person name="Alfaro M."/>
            <person name="Sun H."/>
            <person name="Tritt A."/>
            <person name="Yoshinaga Y."/>
            <person name="Zwiers L.-H."/>
            <person name="Turgeon B."/>
            <person name="Goodwin S."/>
            <person name="Spatafora J."/>
            <person name="Crous P."/>
            <person name="Grigoriev I."/>
        </authorList>
    </citation>
    <scope>NUCLEOTIDE SEQUENCE</scope>
    <source>
        <strain evidence="3">CBS 130266</strain>
    </source>
</reference>
<comment type="caution">
    <text evidence="3">The sequence shown here is derived from an EMBL/GenBank/DDBJ whole genome shotgun (WGS) entry which is preliminary data.</text>
</comment>
<dbReference type="AlphaFoldDB" id="A0A9P4P2Y2"/>
<evidence type="ECO:0000256" key="1">
    <source>
        <dbReference type="ARBA" id="ARBA00004685"/>
    </source>
</evidence>
<dbReference type="Pfam" id="PF11807">
    <property type="entry name" value="UstYa"/>
    <property type="match status" value="1"/>
</dbReference>
<dbReference type="EMBL" id="MU007011">
    <property type="protein sequence ID" value="KAF2436292.1"/>
    <property type="molecule type" value="Genomic_DNA"/>
</dbReference>
<dbReference type="Proteomes" id="UP000800235">
    <property type="component" value="Unassembled WGS sequence"/>
</dbReference>
<name>A0A9P4P2Y2_9PEZI</name>
<evidence type="ECO:0000313" key="4">
    <source>
        <dbReference type="Proteomes" id="UP000800235"/>
    </source>
</evidence>
<dbReference type="GO" id="GO:0043386">
    <property type="term" value="P:mycotoxin biosynthetic process"/>
    <property type="evidence" value="ECO:0007669"/>
    <property type="project" value="InterPro"/>
</dbReference>
<sequence length="168" mass="19218">SPYRGPPTKEREALWEQLYLKPAISIPPSKLPLLNRTSTPSSPYQRTQDGTSYKALLEVYHQLHCLNRIRQYTWYQSSSYDPSNSTDIDSVPIPVDIAASSEVANRMHIDHCIETLRHTLTCHGDVTPLLVKVDDKAVRGQSIDFETHHRCRDFGKIGQWVEENMAEL</sequence>
<dbReference type="OrthoDB" id="3687641at2759"/>
<dbReference type="PANTHER" id="PTHR33365">
    <property type="entry name" value="YALI0B05434P"/>
    <property type="match status" value="1"/>
</dbReference>
<gene>
    <name evidence="3" type="ORF">EJ08DRAFT_578969</name>
</gene>
<comment type="similarity">
    <text evidence="2">Belongs to the ustYa family.</text>
</comment>
<proteinExistence type="inferred from homology"/>
<dbReference type="PANTHER" id="PTHR33365:SF4">
    <property type="entry name" value="CYCLOCHLOROTINE BIOSYNTHESIS PROTEIN O"/>
    <property type="match status" value="1"/>
</dbReference>
<comment type="pathway">
    <text evidence="1">Mycotoxin biosynthesis.</text>
</comment>